<dbReference type="Proteomes" id="UP000499080">
    <property type="component" value="Unassembled WGS sequence"/>
</dbReference>
<dbReference type="AlphaFoldDB" id="A0A4Y2C7I2"/>
<name>A0A4Y2C7I2_ARAVE</name>
<dbReference type="OrthoDB" id="6466546at2759"/>
<keyword evidence="2" id="KW-1185">Reference proteome</keyword>
<gene>
    <name evidence="1" type="ORF">AVEN_162800_1</name>
</gene>
<comment type="caution">
    <text evidence="1">The sequence shown here is derived from an EMBL/GenBank/DDBJ whole genome shotgun (WGS) entry which is preliminary data.</text>
</comment>
<sequence>MKDELKQVTILDTIHMFCSSRRNITEKCIKSCIKKARFSFPAGNECEEPESENDINEEDWHTVSVGLATCTFNKFIDADENLITAQLREIGDIAAEINGGEQMKRRTTIMKNTQQKFPQLTR</sequence>
<protein>
    <submittedName>
        <fullName evidence="1">Uncharacterized protein</fullName>
    </submittedName>
</protein>
<proteinExistence type="predicted"/>
<dbReference type="EMBL" id="BGPR01000151">
    <property type="protein sequence ID" value="GBL99785.1"/>
    <property type="molecule type" value="Genomic_DNA"/>
</dbReference>
<evidence type="ECO:0000313" key="1">
    <source>
        <dbReference type="EMBL" id="GBL99785.1"/>
    </source>
</evidence>
<evidence type="ECO:0000313" key="2">
    <source>
        <dbReference type="Proteomes" id="UP000499080"/>
    </source>
</evidence>
<organism evidence="1 2">
    <name type="scientific">Araneus ventricosus</name>
    <name type="common">Orbweaver spider</name>
    <name type="synonym">Epeira ventricosa</name>
    <dbReference type="NCBI Taxonomy" id="182803"/>
    <lineage>
        <taxon>Eukaryota</taxon>
        <taxon>Metazoa</taxon>
        <taxon>Ecdysozoa</taxon>
        <taxon>Arthropoda</taxon>
        <taxon>Chelicerata</taxon>
        <taxon>Arachnida</taxon>
        <taxon>Araneae</taxon>
        <taxon>Araneomorphae</taxon>
        <taxon>Entelegynae</taxon>
        <taxon>Araneoidea</taxon>
        <taxon>Araneidae</taxon>
        <taxon>Araneus</taxon>
    </lineage>
</organism>
<reference evidence="1 2" key="1">
    <citation type="journal article" date="2019" name="Sci. Rep.">
        <title>Orb-weaving spider Araneus ventricosus genome elucidates the spidroin gene catalogue.</title>
        <authorList>
            <person name="Kono N."/>
            <person name="Nakamura H."/>
            <person name="Ohtoshi R."/>
            <person name="Moran D.A.P."/>
            <person name="Shinohara A."/>
            <person name="Yoshida Y."/>
            <person name="Fujiwara M."/>
            <person name="Mori M."/>
            <person name="Tomita M."/>
            <person name="Arakawa K."/>
        </authorList>
    </citation>
    <scope>NUCLEOTIDE SEQUENCE [LARGE SCALE GENOMIC DNA]</scope>
</reference>
<accession>A0A4Y2C7I2</accession>